<dbReference type="InterPro" id="IPR057316">
    <property type="entry name" value="Rab11-FIP3/4_dom"/>
</dbReference>
<dbReference type="InterPro" id="IPR011992">
    <property type="entry name" value="EF-hand-dom_pair"/>
</dbReference>
<dbReference type="GO" id="GO:0030139">
    <property type="term" value="C:endocytic vesicle"/>
    <property type="evidence" value="ECO:0007669"/>
    <property type="project" value="TreeGrafter"/>
</dbReference>
<dbReference type="SMART" id="SM00054">
    <property type="entry name" value="EFh"/>
    <property type="match status" value="2"/>
</dbReference>
<gene>
    <name evidence="4" type="ORF">RRG08_059207</name>
</gene>
<dbReference type="GO" id="GO:0032465">
    <property type="term" value="P:regulation of cytokinesis"/>
    <property type="evidence" value="ECO:0007669"/>
    <property type="project" value="TreeGrafter"/>
</dbReference>
<keyword evidence="5" id="KW-1185">Reference proteome</keyword>
<dbReference type="Pfam" id="PF25450">
    <property type="entry name" value="Rab11-FIP3"/>
    <property type="match status" value="1"/>
</dbReference>
<dbReference type="Proteomes" id="UP001283361">
    <property type="component" value="Unassembled WGS sequence"/>
</dbReference>
<dbReference type="GO" id="GO:0032456">
    <property type="term" value="P:endocytic recycling"/>
    <property type="evidence" value="ECO:0007669"/>
    <property type="project" value="TreeGrafter"/>
</dbReference>
<feature type="domain" description="EF-hand" evidence="3">
    <location>
        <begin position="6"/>
        <end position="41"/>
    </location>
</feature>
<dbReference type="PANTHER" id="PTHR15726:SF7">
    <property type="entry name" value="NUCLEAR FALLOUT, ISOFORM J"/>
    <property type="match status" value="1"/>
</dbReference>
<evidence type="ECO:0000256" key="2">
    <source>
        <dbReference type="SAM" id="MobiDB-lite"/>
    </source>
</evidence>
<feature type="compositionally biased region" description="Polar residues" evidence="2">
    <location>
        <begin position="280"/>
        <end position="297"/>
    </location>
</feature>
<dbReference type="EMBL" id="JAWDGP010004098">
    <property type="protein sequence ID" value="KAK3767876.1"/>
    <property type="molecule type" value="Genomic_DNA"/>
</dbReference>
<dbReference type="GO" id="GO:0032154">
    <property type="term" value="C:cleavage furrow"/>
    <property type="evidence" value="ECO:0007669"/>
    <property type="project" value="TreeGrafter"/>
</dbReference>
<proteinExistence type="predicted"/>
<dbReference type="PROSITE" id="PS50222">
    <property type="entry name" value="EF_HAND_2"/>
    <property type="match status" value="1"/>
</dbReference>
<dbReference type="InterPro" id="IPR002048">
    <property type="entry name" value="EF_hand_dom"/>
</dbReference>
<feature type="coiled-coil region" evidence="1">
    <location>
        <begin position="309"/>
        <end position="439"/>
    </location>
</feature>
<feature type="region of interest" description="Disordered" evidence="2">
    <location>
        <begin position="135"/>
        <end position="267"/>
    </location>
</feature>
<reference evidence="4" key="1">
    <citation type="journal article" date="2023" name="G3 (Bethesda)">
        <title>A reference genome for the long-term kleptoplast-retaining sea slug Elysia crispata morphotype clarki.</title>
        <authorList>
            <person name="Eastman K.E."/>
            <person name="Pendleton A.L."/>
            <person name="Shaikh M.A."/>
            <person name="Suttiyut T."/>
            <person name="Ogas R."/>
            <person name="Tomko P."/>
            <person name="Gavelis G."/>
            <person name="Widhalm J.R."/>
            <person name="Wisecaver J.H."/>
        </authorList>
    </citation>
    <scope>NUCLEOTIDE SEQUENCE</scope>
    <source>
        <strain evidence="4">ECLA1</strain>
    </source>
</reference>
<evidence type="ECO:0000256" key="1">
    <source>
        <dbReference type="SAM" id="Coils"/>
    </source>
</evidence>
<feature type="region of interest" description="Disordered" evidence="2">
    <location>
        <begin position="279"/>
        <end position="299"/>
    </location>
</feature>
<feature type="compositionally biased region" description="Polar residues" evidence="2">
    <location>
        <begin position="237"/>
        <end position="246"/>
    </location>
</feature>
<dbReference type="PANTHER" id="PTHR15726">
    <property type="entry name" value="RAB11-FAMILY INTERACTING PROTEIN"/>
    <property type="match status" value="1"/>
</dbReference>
<accession>A0AAE0ZFL9</accession>
<feature type="compositionally biased region" description="Polar residues" evidence="2">
    <location>
        <begin position="135"/>
        <end position="156"/>
    </location>
</feature>
<evidence type="ECO:0000313" key="5">
    <source>
        <dbReference type="Proteomes" id="UP001283361"/>
    </source>
</evidence>
<dbReference type="SUPFAM" id="SSF47473">
    <property type="entry name" value="EF-hand"/>
    <property type="match status" value="1"/>
</dbReference>
<name>A0AAE0ZFL9_9GAST</name>
<sequence>MEEHNDFSDKFKDIFDLCDVDKDGYIDVHHFKELAADHFGAAGIEELTGIVNLLDPEGRGVIGYTDFCEGVQQIIDIQQQASRDSFKGSVSEETLVPLDIAGDLSVLEHAPKASLSPSSQHTFSEYDYNSQDDFTGLSLTGAEQTTPTPSAYNSLNLIDDSSPGDIGGGQVGHGEPLVLPGTELNGTPLILPPASEDEADSAISGKSSEINENSRQEITDEENYEDYGEIESEADTSDQGHLTPSIQRKRGDRRDPLARHHKRSCSNRSRLTAAALASHLQRSARNSPASTRRSSLGSDEIFDDIDGNFQDVNGRLKFLEEQLQHLTEVQTETNTKQVKLKDENLLLVQKVHYLEEQLRDMEVKAEDLLSEEKRKHKDFMARQERDKNQQVEYITQRLHRIEKEYEDLKEEAPRLHAEIAKLKTEKMDLHERLLERQENYNVLFEEHERLKADYHKQNTLQQKERQATGQLLDEMGKELDDLRRYKLEIENGSRVPGSGGGTAELPARYTDLQREIHKLKEDMWTEWKDLWKIKKQTNSPNMHIACHTMSCKFDAERNSIPCIEQGARTRTYSRRTGLKELHFKGRSSKPQVVVNAYNSALGRFRHQLSAAMSHDDPCDDTVDGAVDCFSFTISRENDPFYLTSSPSPTHPIHTPPFLR</sequence>
<dbReference type="AlphaFoldDB" id="A0AAE0ZFL9"/>
<protein>
    <recommendedName>
        <fullName evidence="3">EF-hand domain-containing protein</fullName>
    </recommendedName>
</protein>
<dbReference type="GO" id="GO:0005509">
    <property type="term" value="F:calcium ion binding"/>
    <property type="evidence" value="ECO:0007669"/>
    <property type="project" value="InterPro"/>
</dbReference>
<evidence type="ECO:0000259" key="3">
    <source>
        <dbReference type="PROSITE" id="PS50222"/>
    </source>
</evidence>
<evidence type="ECO:0000313" key="4">
    <source>
        <dbReference type="EMBL" id="KAK3767876.1"/>
    </source>
</evidence>
<organism evidence="4 5">
    <name type="scientific">Elysia crispata</name>
    <name type="common">lettuce slug</name>
    <dbReference type="NCBI Taxonomy" id="231223"/>
    <lineage>
        <taxon>Eukaryota</taxon>
        <taxon>Metazoa</taxon>
        <taxon>Spiralia</taxon>
        <taxon>Lophotrochozoa</taxon>
        <taxon>Mollusca</taxon>
        <taxon>Gastropoda</taxon>
        <taxon>Heterobranchia</taxon>
        <taxon>Euthyneura</taxon>
        <taxon>Panpulmonata</taxon>
        <taxon>Sacoglossa</taxon>
        <taxon>Placobranchoidea</taxon>
        <taxon>Plakobranchidae</taxon>
        <taxon>Elysia</taxon>
    </lineage>
</organism>
<feature type="compositionally biased region" description="Acidic residues" evidence="2">
    <location>
        <begin position="219"/>
        <end position="236"/>
    </location>
</feature>
<dbReference type="Pfam" id="PF13499">
    <property type="entry name" value="EF-hand_7"/>
    <property type="match status" value="1"/>
</dbReference>
<keyword evidence="1" id="KW-0175">Coiled coil</keyword>
<dbReference type="GO" id="GO:0030496">
    <property type="term" value="C:midbody"/>
    <property type="evidence" value="ECO:0007669"/>
    <property type="project" value="TreeGrafter"/>
</dbReference>
<comment type="caution">
    <text evidence="4">The sequence shown here is derived from an EMBL/GenBank/DDBJ whole genome shotgun (WGS) entry which is preliminary data.</text>
</comment>
<dbReference type="GO" id="GO:0055038">
    <property type="term" value="C:recycling endosome membrane"/>
    <property type="evidence" value="ECO:0007669"/>
    <property type="project" value="TreeGrafter"/>
</dbReference>
<dbReference type="InterPro" id="IPR051977">
    <property type="entry name" value="Rab11-interacting_regulator"/>
</dbReference>
<dbReference type="Gene3D" id="1.10.238.10">
    <property type="entry name" value="EF-hand"/>
    <property type="match status" value="1"/>
</dbReference>